<evidence type="ECO:0000256" key="12">
    <source>
        <dbReference type="ARBA" id="ARBA00023288"/>
    </source>
</evidence>
<dbReference type="Pfam" id="PF00722">
    <property type="entry name" value="Glyco_hydro_16"/>
    <property type="match status" value="1"/>
</dbReference>
<dbReference type="GO" id="GO:0016757">
    <property type="term" value="F:glycosyltransferase activity"/>
    <property type="evidence" value="ECO:0007669"/>
    <property type="project" value="UniProtKB-KW"/>
</dbReference>
<keyword evidence="8 16" id="KW-0378">Hydrolase</keyword>
<keyword evidence="6" id="KW-0808">Transferase</keyword>
<evidence type="ECO:0000256" key="17">
    <source>
        <dbReference type="PIRSR" id="PIRSR037299-1"/>
    </source>
</evidence>
<protein>
    <recommendedName>
        <fullName evidence="16">Crh-like protein</fullName>
        <ecNumber evidence="16">3.2.-.-</ecNumber>
    </recommendedName>
</protein>
<dbReference type="GO" id="GO:0009277">
    <property type="term" value="C:fungal-type cell wall"/>
    <property type="evidence" value="ECO:0007669"/>
    <property type="project" value="TreeGrafter"/>
</dbReference>
<evidence type="ECO:0000256" key="6">
    <source>
        <dbReference type="ARBA" id="ARBA00022679"/>
    </source>
</evidence>
<dbReference type="EC" id="3.2.-.-" evidence="16"/>
<evidence type="ECO:0000256" key="1">
    <source>
        <dbReference type="ARBA" id="ARBA00000822"/>
    </source>
</evidence>
<evidence type="ECO:0000259" key="21">
    <source>
        <dbReference type="PROSITE" id="PS51762"/>
    </source>
</evidence>
<dbReference type="InterPro" id="IPR017168">
    <property type="entry name" value="CHR-like"/>
</dbReference>
<dbReference type="GO" id="GO:0098552">
    <property type="term" value="C:side of membrane"/>
    <property type="evidence" value="ECO:0007669"/>
    <property type="project" value="UniProtKB-KW"/>
</dbReference>
<dbReference type="GO" id="GO:0008843">
    <property type="term" value="F:endochitinase activity"/>
    <property type="evidence" value="ECO:0007669"/>
    <property type="project" value="UniProtKB-EC"/>
</dbReference>
<feature type="domain" description="GH16" evidence="21">
    <location>
        <begin position="18"/>
        <end position="237"/>
    </location>
</feature>
<dbReference type="GO" id="GO:0005975">
    <property type="term" value="P:carbohydrate metabolic process"/>
    <property type="evidence" value="ECO:0007669"/>
    <property type="project" value="InterPro"/>
</dbReference>
<dbReference type="PROSITE" id="PS51762">
    <property type="entry name" value="GH16_2"/>
    <property type="match status" value="1"/>
</dbReference>
<keyword evidence="13" id="KW-0326">Glycosidase</keyword>
<proteinExistence type="inferred from homology"/>
<dbReference type="Gene3D" id="2.60.120.200">
    <property type="match status" value="1"/>
</dbReference>
<evidence type="ECO:0000256" key="20">
    <source>
        <dbReference type="SAM" id="SignalP"/>
    </source>
</evidence>
<feature type="chain" id="PRO_5009133905" description="Crh-like protein" evidence="20">
    <location>
        <begin position="23"/>
        <end position="485"/>
    </location>
</feature>
<dbReference type="Proteomes" id="UP000095009">
    <property type="component" value="Unassembled WGS sequence"/>
</dbReference>
<keyword evidence="9 16" id="KW-0472">Membrane</keyword>
<dbReference type="GO" id="GO:0031505">
    <property type="term" value="P:fungal-type cell wall organization"/>
    <property type="evidence" value="ECO:0007669"/>
    <property type="project" value="TreeGrafter"/>
</dbReference>
<evidence type="ECO:0000256" key="9">
    <source>
        <dbReference type="ARBA" id="ARBA00023136"/>
    </source>
</evidence>
<reference evidence="22 23" key="1">
    <citation type="journal article" date="2016" name="Proc. Natl. Acad. Sci. U.S.A.">
        <title>Comparative genomics of biotechnologically important yeasts.</title>
        <authorList>
            <person name="Riley R."/>
            <person name="Haridas S."/>
            <person name="Wolfe K.H."/>
            <person name="Lopes M.R."/>
            <person name="Hittinger C.T."/>
            <person name="Goeker M."/>
            <person name="Salamov A.A."/>
            <person name="Wisecaver J.H."/>
            <person name="Long T.M."/>
            <person name="Calvey C.H."/>
            <person name="Aerts A.L."/>
            <person name="Barry K.W."/>
            <person name="Choi C."/>
            <person name="Clum A."/>
            <person name="Coughlan A.Y."/>
            <person name="Deshpande S."/>
            <person name="Douglass A.P."/>
            <person name="Hanson S.J."/>
            <person name="Klenk H.-P."/>
            <person name="LaButti K.M."/>
            <person name="Lapidus A."/>
            <person name="Lindquist E.A."/>
            <person name="Lipzen A.M."/>
            <person name="Meier-Kolthoff J.P."/>
            <person name="Ohm R.A."/>
            <person name="Otillar R.P."/>
            <person name="Pangilinan J.L."/>
            <person name="Peng Y."/>
            <person name="Rokas A."/>
            <person name="Rosa C.A."/>
            <person name="Scheuner C."/>
            <person name="Sibirny A.A."/>
            <person name="Slot J.C."/>
            <person name="Stielow J.B."/>
            <person name="Sun H."/>
            <person name="Kurtzman C.P."/>
            <person name="Blackwell M."/>
            <person name="Grigoriev I.V."/>
            <person name="Jeffries T.W."/>
        </authorList>
    </citation>
    <scope>NUCLEOTIDE SEQUENCE [LARGE SCALE GENOMIC DNA]</scope>
    <source>
        <strain evidence="22 23">DSM 6958</strain>
    </source>
</reference>
<comment type="subcellular location">
    <subcellularLocation>
        <location evidence="2">Cell envelope</location>
    </subcellularLocation>
    <subcellularLocation>
        <location evidence="3">Membrane</location>
        <topology evidence="3">Lipid-anchor</topology>
        <topology evidence="3">GPI-anchor</topology>
    </subcellularLocation>
</comment>
<dbReference type="InterPro" id="IPR013320">
    <property type="entry name" value="ConA-like_dom_sf"/>
</dbReference>
<feature type="region of interest" description="Disordered" evidence="19">
    <location>
        <begin position="374"/>
        <end position="398"/>
    </location>
</feature>
<feature type="disulfide bond" evidence="18">
    <location>
        <begin position="28"/>
        <end position="35"/>
    </location>
</feature>
<dbReference type="SUPFAM" id="SSF49899">
    <property type="entry name" value="Concanavalin A-like lectins/glucanases"/>
    <property type="match status" value="1"/>
</dbReference>
<dbReference type="EMBL" id="KV454408">
    <property type="protein sequence ID" value="ODQ66729.1"/>
    <property type="molecule type" value="Genomic_DNA"/>
</dbReference>
<keyword evidence="7 20" id="KW-0732">Signal</keyword>
<keyword evidence="5" id="KW-0328">Glycosyltransferase</keyword>
<feature type="signal peptide" evidence="20">
    <location>
        <begin position="1"/>
        <end position="22"/>
    </location>
</feature>
<keyword evidence="4" id="KW-0336">GPI-anchor</keyword>
<keyword evidence="12" id="KW-0449">Lipoprotein</keyword>
<gene>
    <name evidence="22" type="ORF">NADFUDRAFT_46113</name>
</gene>
<dbReference type="PANTHER" id="PTHR10963:SF68">
    <property type="entry name" value="GLYCOSIDASE CRH1-RELATED"/>
    <property type="match status" value="1"/>
</dbReference>
<keyword evidence="11" id="KW-0325">Glycoprotein</keyword>
<evidence type="ECO:0000256" key="14">
    <source>
        <dbReference type="ARBA" id="ARBA00023316"/>
    </source>
</evidence>
<dbReference type="InterPro" id="IPR000757">
    <property type="entry name" value="Beta-glucanase-like"/>
</dbReference>
<evidence type="ECO:0000256" key="2">
    <source>
        <dbReference type="ARBA" id="ARBA00004196"/>
    </source>
</evidence>
<keyword evidence="10 18" id="KW-1015">Disulfide bond</keyword>
<evidence type="ECO:0000256" key="13">
    <source>
        <dbReference type="ARBA" id="ARBA00023295"/>
    </source>
</evidence>
<dbReference type="PIRSF" id="PIRSF037299">
    <property type="entry name" value="Glycosidase_CRH1_prd"/>
    <property type="match status" value="1"/>
</dbReference>
<keyword evidence="14" id="KW-0961">Cell wall biogenesis/degradation</keyword>
<organism evidence="22 23">
    <name type="scientific">Nadsonia fulvescens var. elongata DSM 6958</name>
    <dbReference type="NCBI Taxonomy" id="857566"/>
    <lineage>
        <taxon>Eukaryota</taxon>
        <taxon>Fungi</taxon>
        <taxon>Dikarya</taxon>
        <taxon>Ascomycota</taxon>
        <taxon>Saccharomycotina</taxon>
        <taxon>Dipodascomycetes</taxon>
        <taxon>Dipodascales</taxon>
        <taxon>Dipodascales incertae sedis</taxon>
        <taxon>Nadsonia</taxon>
    </lineage>
</organism>
<dbReference type="InterPro" id="IPR050546">
    <property type="entry name" value="Glycosyl_Hydrlase_16"/>
</dbReference>
<evidence type="ECO:0000256" key="18">
    <source>
        <dbReference type="PIRSR" id="PIRSR037299-2"/>
    </source>
</evidence>
<evidence type="ECO:0000256" key="10">
    <source>
        <dbReference type="ARBA" id="ARBA00023157"/>
    </source>
</evidence>
<dbReference type="AlphaFoldDB" id="A0A1E3PMS5"/>
<evidence type="ECO:0000256" key="11">
    <source>
        <dbReference type="ARBA" id="ARBA00023180"/>
    </source>
</evidence>
<comment type="catalytic activity">
    <reaction evidence="1">
        <text>Random endo-hydrolysis of N-acetyl-beta-D-glucosaminide (1-&gt;4)-beta-linkages in chitin and chitodextrins.</text>
        <dbReference type="EC" id="3.2.1.14"/>
    </reaction>
</comment>
<evidence type="ECO:0000256" key="5">
    <source>
        <dbReference type="ARBA" id="ARBA00022676"/>
    </source>
</evidence>
<evidence type="ECO:0000256" key="16">
    <source>
        <dbReference type="PIRNR" id="PIRNR037299"/>
    </source>
</evidence>
<comment type="similarity">
    <text evidence="15">Belongs to the glycosyl hydrolase 16 family. CRH1 subfamily.</text>
</comment>
<dbReference type="OrthoDB" id="4781at2759"/>
<evidence type="ECO:0000256" key="3">
    <source>
        <dbReference type="ARBA" id="ARBA00004589"/>
    </source>
</evidence>
<evidence type="ECO:0000256" key="8">
    <source>
        <dbReference type="ARBA" id="ARBA00022801"/>
    </source>
</evidence>
<keyword evidence="23" id="KW-1185">Reference proteome</keyword>
<evidence type="ECO:0000256" key="7">
    <source>
        <dbReference type="ARBA" id="ARBA00022729"/>
    </source>
</evidence>
<evidence type="ECO:0000256" key="19">
    <source>
        <dbReference type="SAM" id="MobiDB-lite"/>
    </source>
</evidence>
<accession>A0A1E3PMS5</accession>
<feature type="active site" description="Proton donor" evidence="17">
    <location>
        <position position="126"/>
    </location>
</feature>
<dbReference type="STRING" id="857566.A0A1E3PMS5"/>
<evidence type="ECO:0000256" key="15">
    <source>
        <dbReference type="ARBA" id="ARBA00038074"/>
    </source>
</evidence>
<dbReference type="PANTHER" id="PTHR10963">
    <property type="entry name" value="GLYCOSYL HYDROLASE-RELATED"/>
    <property type="match status" value="1"/>
</dbReference>
<evidence type="ECO:0000256" key="4">
    <source>
        <dbReference type="ARBA" id="ARBA00022622"/>
    </source>
</evidence>
<name>A0A1E3PMS5_9ASCO</name>
<evidence type="ECO:0000313" key="23">
    <source>
        <dbReference type="Proteomes" id="UP000095009"/>
    </source>
</evidence>
<dbReference type="CDD" id="cd02183">
    <property type="entry name" value="GH16_fungal_CRH1_transglycosylase"/>
    <property type="match status" value="1"/>
</dbReference>
<feature type="active site" description="Nucleophile" evidence="17">
    <location>
        <position position="122"/>
    </location>
</feature>
<sequence>MVATRKSTIAALASLLASTVAAQTYTTCNPLKETCDPDLALGNSVAIDFTKGASDLFDVTFKPDCVSYNDDGISFTVAKQGDNPTIQSKFHIMFGRTEAWVKAAPGVGIVSSFVLQSDTLDEIDIEWIGGDTTEFQTNWFSKGDTTTYDRGTFIGVHEPQTVWHNYTIDWTPDSLTWYLDGAVVRQLLPNNGQGYPQSPMNIRIGSWAGGDPSNPPGTIQWAGGLTDYTKGPFDFSIKNLLVMDYSTGTEYKYTDNSGNMDSIEAIGGEVLGAYKDGSYLNIKKAAVVSVGASSAASSSAATASSAATSSSAAASSSSAAASSSSVAASSSAAASSSSAASSTTSSVVSSITLTSSKVSSISLTKASSSISSATSTTQSSAKKSNSVPTSSTAPSTTFTPTALADEATFVSAGSASSKNMNKKVTGTLSSMSTLASKSANATHSDTNANATTLFSQVGENVAINNNVNKFAFFGAGVMALAMVVF</sequence>
<evidence type="ECO:0000313" key="22">
    <source>
        <dbReference type="EMBL" id="ODQ66729.1"/>
    </source>
</evidence>